<evidence type="ECO:0000313" key="2">
    <source>
        <dbReference type="Proteomes" id="UP000184147"/>
    </source>
</evidence>
<reference evidence="1 2" key="1">
    <citation type="submission" date="2016-11" db="EMBL/GenBank/DDBJ databases">
        <authorList>
            <person name="Jaros S."/>
            <person name="Januszkiewicz K."/>
            <person name="Wedrychowicz H."/>
        </authorList>
    </citation>
    <scope>NUCLEOTIDE SEQUENCE [LARGE SCALE GENOMIC DNA]</scope>
    <source>
        <strain evidence="1 2">DSM 25660</strain>
    </source>
</reference>
<proteinExistence type="predicted"/>
<gene>
    <name evidence="1" type="ORF">SAMN05444377_101151</name>
</gene>
<name>A0A1M4W3D0_9FLAO</name>
<protein>
    <submittedName>
        <fullName evidence="1">Uncharacterized protein</fullName>
    </submittedName>
</protein>
<dbReference type="Proteomes" id="UP000184147">
    <property type="component" value="Unassembled WGS sequence"/>
</dbReference>
<dbReference type="EMBL" id="FQVQ01000001">
    <property type="protein sequence ID" value="SHE75613.1"/>
    <property type="molecule type" value="Genomic_DNA"/>
</dbReference>
<sequence>MAEFEGKGIVLFEFSNFGRIPKGSGYPLQSFGKPKRIFAPIPCAKCYKEALFENGNPFSIVSFDSIKSTNCLDIAPYFP</sequence>
<accession>A0A1M4W3D0</accession>
<organism evidence="1 2">
    <name type="scientific">Flavobacterium fontis</name>
    <dbReference type="NCBI Taxonomy" id="1124188"/>
    <lineage>
        <taxon>Bacteria</taxon>
        <taxon>Pseudomonadati</taxon>
        <taxon>Bacteroidota</taxon>
        <taxon>Flavobacteriia</taxon>
        <taxon>Flavobacteriales</taxon>
        <taxon>Flavobacteriaceae</taxon>
        <taxon>Flavobacterium</taxon>
    </lineage>
</organism>
<evidence type="ECO:0000313" key="1">
    <source>
        <dbReference type="EMBL" id="SHE75613.1"/>
    </source>
</evidence>
<keyword evidence="2" id="KW-1185">Reference proteome</keyword>
<dbReference type="AlphaFoldDB" id="A0A1M4W3D0"/>